<dbReference type="Proteomes" id="UP000636709">
    <property type="component" value="Unassembled WGS sequence"/>
</dbReference>
<gene>
    <name evidence="2" type="ORF">HU200_057636</name>
</gene>
<organism evidence="2 3">
    <name type="scientific">Digitaria exilis</name>
    <dbReference type="NCBI Taxonomy" id="1010633"/>
    <lineage>
        <taxon>Eukaryota</taxon>
        <taxon>Viridiplantae</taxon>
        <taxon>Streptophyta</taxon>
        <taxon>Embryophyta</taxon>
        <taxon>Tracheophyta</taxon>
        <taxon>Spermatophyta</taxon>
        <taxon>Magnoliopsida</taxon>
        <taxon>Liliopsida</taxon>
        <taxon>Poales</taxon>
        <taxon>Poaceae</taxon>
        <taxon>PACMAD clade</taxon>
        <taxon>Panicoideae</taxon>
        <taxon>Panicodae</taxon>
        <taxon>Paniceae</taxon>
        <taxon>Anthephorinae</taxon>
        <taxon>Digitaria</taxon>
    </lineage>
</organism>
<evidence type="ECO:0000256" key="1">
    <source>
        <dbReference type="SAM" id="Phobius"/>
    </source>
</evidence>
<proteinExistence type="predicted"/>
<comment type="caution">
    <text evidence="2">The sequence shown here is derived from an EMBL/GenBank/DDBJ whole genome shotgun (WGS) entry which is preliminary data.</text>
</comment>
<dbReference type="EMBL" id="JACEFO010002438">
    <property type="protein sequence ID" value="KAF8660533.1"/>
    <property type="molecule type" value="Genomic_DNA"/>
</dbReference>
<feature type="transmembrane region" description="Helical" evidence="1">
    <location>
        <begin position="54"/>
        <end position="73"/>
    </location>
</feature>
<evidence type="ECO:0000313" key="3">
    <source>
        <dbReference type="Proteomes" id="UP000636709"/>
    </source>
</evidence>
<reference evidence="2" key="1">
    <citation type="submission" date="2020-07" db="EMBL/GenBank/DDBJ databases">
        <title>Genome sequence and genetic diversity analysis of an under-domesticated orphan crop, white fonio (Digitaria exilis).</title>
        <authorList>
            <person name="Bennetzen J.L."/>
            <person name="Chen S."/>
            <person name="Ma X."/>
            <person name="Wang X."/>
            <person name="Yssel A.E.J."/>
            <person name="Chaluvadi S.R."/>
            <person name="Johnson M."/>
            <person name="Gangashetty P."/>
            <person name="Hamidou F."/>
            <person name="Sanogo M.D."/>
            <person name="Zwaenepoel A."/>
            <person name="Wallace J."/>
            <person name="Van De Peer Y."/>
            <person name="Van Deynze A."/>
        </authorList>
    </citation>
    <scope>NUCLEOTIDE SEQUENCE</scope>
    <source>
        <tissue evidence="2">Leaves</tissue>
    </source>
</reference>
<sequence length="97" mass="11062">MLKKPCNTYSLIVLSVYNVGKSLGYAGIQVCLLQKWSFKLDSCLVCLFSGRLPLLLRGVFGLIVMPLFLYGVALSMVRWRIKFTEDINLVLYRARLL</sequence>
<keyword evidence="3" id="KW-1185">Reference proteome</keyword>
<protein>
    <submittedName>
        <fullName evidence="2">Uncharacterized protein</fullName>
    </submittedName>
</protein>
<accession>A0A835AJG1</accession>
<keyword evidence="1" id="KW-0472">Membrane</keyword>
<evidence type="ECO:0000313" key="2">
    <source>
        <dbReference type="EMBL" id="KAF8660533.1"/>
    </source>
</evidence>
<keyword evidence="1" id="KW-1133">Transmembrane helix</keyword>
<name>A0A835AJG1_9POAL</name>
<dbReference type="AlphaFoldDB" id="A0A835AJG1"/>
<keyword evidence="1" id="KW-0812">Transmembrane</keyword>